<reference evidence="1" key="1">
    <citation type="journal article" date="2015" name="Nature">
        <title>Complex archaea that bridge the gap between prokaryotes and eukaryotes.</title>
        <authorList>
            <person name="Spang A."/>
            <person name="Saw J.H."/>
            <person name="Jorgensen S.L."/>
            <person name="Zaremba-Niedzwiedzka K."/>
            <person name="Martijn J."/>
            <person name="Lind A.E."/>
            <person name="van Eijk R."/>
            <person name="Schleper C."/>
            <person name="Guy L."/>
            <person name="Ettema T.J."/>
        </authorList>
    </citation>
    <scope>NUCLEOTIDE SEQUENCE</scope>
</reference>
<organism evidence="1">
    <name type="scientific">marine sediment metagenome</name>
    <dbReference type="NCBI Taxonomy" id="412755"/>
    <lineage>
        <taxon>unclassified sequences</taxon>
        <taxon>metagenomes</taxon>
        <taxon>ecological metagenomes</taxon>
    </lineage>
</organism>
<evidence type="ECO:0000313" key="1">
    <source>
        <dbReference type="EMBL" id="KKN59254.1"/>
    </source>
</evidence>
<accession>A0A0F9RWN4</accession>
<protein>
    <submittedName>
        <fullName evidence="1">Uncharacterized protein</fullName>
    </submittedName>
</protein>
<sequence length="138" mass="16137">MIISASIIKRPCKVRQCENCHSPIDGKQLRLYGAAETSDPPYVIYIHPHKCLHVNPLDNSDIKEALSRSGYTYWIDKQGGSHYHKEDCVMVKEPRYHYEPITRTMPRIRNLDGYGMTRIREGGKYYNPCACMFERRQK</sequence>
<dbReference type="AlphaFoldDB" id="A0A0F9RWN4"/>
<comment type="caution">
    <text evidence="1">The sequence shown here is derived from an EMBL/GenBank/DDBJ whole genome shotgun (WGS) entry which is preliminary data.</text>
</comment>
<gene>
    <name evidence="1" type="ORF">LCGC14_0543530</name>
</gene>
<name>A0A0F9RWN4_9ZZZZ</name>
<proteinExistence type="predicted"/>
<dbReference type="EMBL" id="LAZR01000732">
    <property type="protein sequence ID" value="KKN59254.1"/>
    <property type="molecule type" value="Genomic_DNA"/>
</dbReference>